<evidence type="ECO:0000313" key="1">
    <source>
        <dbReference type="EMBL" id="SVE12673.1"/>
    </source>
</evidence>
<gene>
    <name evidence="1" type="ORF">METZ01_LOCUS465527</name>
</gene>
<name>A0A383AYL2_9ZZZZ</name>
<proteinExistence type="predicted"/>
<reference evidence="1" key="1">
    <citation type="submission" date="2018-05" db="EMBL/GenBank/DDBJ databases">
        <authorList>
            <person name="Lanie J.A."/>
            <person name="Ng W.-L."/>
            <person name="Kazmierczak K.M."/>
            <person name="Andrzejewski T.M."/>
            <person name="Davidsen T.M."/>
            <person name="Wayne K.J."/>
            <person name="Tettelin H."/>
            <person name="Glass J.I."/>
            <person name="Rusch D."/>
            <person name="Podicherti R."/>
            <person name="Tsui H.-C.T."/>
            <person name="Winkler M.E."/>
        </authorList>
    </citation>
    <scope>NUCLEOTIDE SEQUENCE</scope>
</reference>
<protein>
    <recommendedName>
        <fullName evidence="2">NAD-dependent epimerase/dehydratase domain-containing protein</fullName>
    </recommendedName>
</protein>
<dbReference type="SUPFAM" id="SSF51735">
    <property type="entry name" value="NAD(P)-binding Rossmann-fold domains"/>
    <property type="match status" value="1"/>
</dbReference>
<accession>A0A383AYL2</accession>
<dbReference type="Gene3D" id="3.40.50.720">
    <property type="entry name" value="NAD(P)-binding Rossmann-like Domain"/>
    <property type="match status" value="1"/>
</dbReference>
<sequence>MSNNNNYIIIGGTSGIGLTTADYLRDLGENVIIGSRHVNEESPHDYFQVDVTSTKSINLFFIYIK</sequence>
<dbReference type="AlphaFoldDB" id="A0A383AYL2"/>
<evidence type="ECO:0008006" key="2">
    <source>
        <dbReference type="Google" id="ProtNLM"/>
    </source>
</evidence>
<feature type="non-terminal residue" evidence="1">
    <location>
        <position position="65"/>
    </location>
</feature>
<dbReference type="EMBL" id="UINC01195896">
    <property type="protein sequence ID" value="SVE12673.1"/>
    <property type="molecule type" value="Genomic_DNA"/>
</dbReference>
<organism evidence="1">
    <name type="scientific">marine metagenome</name>
    <dbReference type="NCBI Taxonomy" id="408172"/>
    <lineage>
        <taxon>unclassified sequences</taxon>
        <taxon>metagenomes</taxon>
        <taxon>ecological metagenomes</taxon>
    </lineage>
</organism>
<dbReference type="InterPro" id="IPR036291">
    <property type="entry name" value="NAD(P)-bd_dom_sf"/>
</dbReference>